<name>A0A1I2I5X4_9BACT</name>
<accession>A0A1I2I5X4</accession>
<dbReference type="Proteomes" id="UP000198598">
    <property type="component" value="Unassembled WGS sequence"/>
</dbReference>
<evidence type="ECO:0000313" key="3">
    <source>
        <dbReference type="Proteomes" id="UP000198598"/>
    </source>
</evidence>
<dbReference type="EMBL" id="FOLQ01000058">
    <property type="protein sequence ID" value="SFF37725.1"/>
    <property type="molecule type" value="Genomic_DNA"/>
</dbReference>
<dbReference type="AlphaFoldDB" id="A0A1I2I5X4"/>
<feature type="compositionally biased region" description="Polar residues" evidence="1">
    <location>
        <begin position="41"/>
        <end position="58"/>
    </location>
</feature>
<proteinExistence type="predicted"/>
<evidence type="ECO:0000256" key="1">
    <source>
        <dbReference type="SAM" id="MobiDB-lite"/>
    </source>
</evidence>
<reference evidence="2 3" key="1">
    <citation type="submission" date="2016-10" db="EMBL/GenBank/DDBJ databases">
        <authorList>
            <person name="de Groot N.N."/>
        </authorList>
    </citation>
    <scope>NUCLEOTIDE SEQUENCE [LARGE SCALE GENOMIC DNA]</scope>
    <source>
        <strain evidence="2 3">DSM 26130</strain>
    </source>
</reference>
<gene>
    <name evidence="2" type="ORF">SAMN05216167_1587</name>
</gene>
<protein>
    <submittedName>
        <fullName evidence="2">Uncharacterized protein</fullName>
    </submittedName>
</protein>
<dbReference type="OrthoDB" id="962852at2"/>
<evidence type="ECO:0000313" key="2">
    <source>
        <dbReference type="EMBL" id="SFF37725.1"/>
    </source>
</evidence>
<dbReference type="STRING" id="662367.SAMN05216167_1587"/>
<keyword evidence="3" id="KW-1185">Reference proteome</keyword>
<feature type="region of interest" description="Disordered" evidence="1">
    <location>
        <begin position="1"/>
        <end position="77"/>
    </location>
</feature>
<organism evidence="2 3">
    <name type="scientific">Spirosoma endophyticum</name>
    <dbReference type="NCBI Taxonomy" id="662367"/>
    <lineage>
        <taxon>Bacteria</taxon>
        <taxon>Pseudomonadati</taxon>
        <taxon>Bacteroidota</taxon>
        <taxon>Cytophagia</taxon>
        <taxon>Cytophagales</taxon>
        <taxon>Cytophagaceae</taxon>
        <taxon>Spirosoma</taxon>
    </lineage>
</organism>
<dbReference type="RefSeq" id="WP_093835391.1">
    <property type="nucleotide sequence ID" value="NZ_FOLQ01000058.1"/>
</dbReference>
<sequence>MDPIDANTKPELRQQPIKTALTEPELSQQPAEIVLTEPELRQQNTESALTELELSQTKPEIDKNKGGRPRKAPDVTPWTVRGVDLETRTAIEKAATRTGKTIGQYMNEDLRQYAQEQLKKGNQPPMKQEDLRTELDDIKGMITQLADRIPVQEKRGFFQRLFG</sequence>